<gene>
    <name evidence="2" type="ORF">S06H3_36388</name>
</gene>
<dbReference type="EMBL" id="BARV01022035">
    <property type="protein sequence ID" value="GAI30348.1"/>
    <property type="molecule type" value="Genomic_DNA"/>
</dbReference>
<dbReference type="AlphaFoldDB" id="X1MGE9"/>
<reference evidence="2" key="1">
    <citation type="journal article" date="2014" name="Front. Microbiol.">
        <title>High frequency of phylogenetically diverse reductive dehalogenase-homologous genes in deep subseafloor sedimentary metagenomes.</title>
        <authorList>
            <person name="Kawai M."/>
            <person name="Futagami T."/>
            <person name="Toyoda A."/>
            <person name="Takaki Y."/>
            <person name="Nishi S."/>
            <person name="Hori S."/>
            <person name="Arai W."/>
            <person name="Tsubouchi T."/>
            <person name="Morono Y."/>
            <person name="Uchiyama I."/>
            <person name="Ito T."/>
            <person name="Fujiyama A."/>
            <person name="Inagaki F."/>
            <person name="Takami H."/>
        </authorList>
    </citation>
    <scope>NUCLEOTIDE SEQUENCE</scope>
    <source>
        <strain evidence="2">Expedition CK06-06</strain>
    </source>
</reference>
<name>X1MGE9_9ZZZZ</name>
<protein>
    <submittedName>
        <fullName evidence="2">Uncharacterized protein</fullName>
    </submittedName>
</protein>
<feature type="region of interest" description="Disordered" evidence="1">
    <location>
        <begin position="1"/>
        <end position="39"/>
    </location>
</feature>
<accession>X1MGE9</accession>
<comment type="caution">
    <text evidence="2">The sequence shown here is derived from an EMBL/GenBank/DDBJ whole genome shotgun (WGS) entry which is preliminary data.</text>
</comment>
<organism evidence="2">
    <name type="scientific">marine sediment metagenome</name>
    <dbReference type="NCBI Taxonomy" id="412755"/>
    <lineage>
        <taxon>unclassified sequences</taxon>
        <taxon>metagenomes</taxon>
        <taxon>ecological metagenomes</taxon>
    </lineage>
</organism>
<evidence type="ECO:0000313" key="2">
    <source>
        <dbReference type="EMBL" id="GAI30348.1"/>
    </source>
</evidence>
<proteinExistence type="predicted"/>
<evidence type="ECO:0000256" key="1">
    <source>
        <dbReference type="SAM" id="MobiDB-lite"/>
    </source>
</evidence>
<sequence length="63" mass="7268">MRGKTQHPTISKPERQIKGKFAPRRPKPRKEEAEFGPGKTDILAGLRLIEEKIFGKEKEEPKK</sequence>